<protein>
    <submittedName>
        <fullName evidence="1">Uncharacterized protein</fullName>
    </submittedName>
</protein>
<evidence type="ECO:0000313" key="2">
    <source>
        <dbReference type="Proteomes" id="UP000006643"/>
    </source>
</evidence>
<dbReference type="OMA" id="PRMLLMW"/>
<gene>
    <name evidence="1" type="ORF">PITG_12088</name>
</gene>
<keyword evidence="2" id="KW-1185">Reference proteome</keyword>
<organism evidence="1 2">
    <name type="scientific">Phytophthora infestans (strain T30-4)</name>
    <name type="common">Potato late blight agent</name>
    <dbReference type="NCBI Taxonomy" id="403677"/>
    <lineage>
        <taxon>Eukaryota</taxon>
        <taxon>Sar</taxon>
        <taxon>Stramenopiles</taxon>
        <taxon>Oomycota</taxon>
        <taxon>Peronosporomycetes</taxon>
        <taxon>Peronosporales</taxon>
        <taxon>Peronosporaceae</taxon>
        <taxon>Phytophthora</taxon>
    </lineage>
</organism>
<accession>D0NJ06</accession>
<dbReference type="VEuPathDB" id="FungiDB:PITG_12088"/>
<proteinExistence type="predicted"/>
<dbReference type="InParanoid" id="D0NJ06"/>
<dbReference type="KEGG" id="pif:PITG_12088"/>
<dbReference type="AlphaFoldDB" id="D0NJ06"/>
<evidence type="ECO:0000313" key="1">
    <source>
        <dbReference type="EMBL" id="EEY59524.1"/>
    </source>
</evidence>
<dbReference type="Proteomes" id="UP000006643">
    <property type="component" value="Unassembled WGS sequence"/>
</dbReference>
<dbReference type="HOGENOM" id="CLU_2042647_0_0_1"/>
<sequence>MATTRPANLSLVMPRMLLMWRLIRVSHSPSIVLVCVPATRSTKLRLPMFSRVCCLLPRSQTYVANMSDIILCLLCSFVVYDPSKPSSMAASIVFTLLGQASLVNLHYVTVTSNLHARYQQG</sequence>
<reference evidence="2" key="1">
    <citation type="journal article" date="2009" name="Nature">
        <title>Genome sequence and analysis of the Irish potato famine pathogen Phytophthora infestans.</title>
        <authorList>
            <consortium name="The Broad Institute Genome Sequencing Platform"/>
            <person name="Haas B.J."/>
            <person name="Kamoun S."/>
            <person name="Zody M.C."/>
            <person name="Jiang R.H."/>
            <person name="Handsaker R.E."/>
            <person name="Cano L.M."/>
            <person name="Grabherr M."/>
            <person name="Kodira C.D."/>
            <person name="Raffaele S."/>
            <person name="Torto-Alalibo T."/>
            <person name="Bozkurt T.O."/>
            <person name="Ah-Fong A.M."/>
            <person name="Alvarado L."/>
            <person name="Anderson V.L."/>
            <person name="Armstrong M.R."/>
            <person name="Avrova A."/>
            <person name="Baxter L."/>
            <person name="Beynon J."/>
            <person name="Boevink P.C."/>
            <person name="Bollmann S.R."/>
            <person name="Bos J.I."/>
            <person name="Bulone V."/>
            <person name="Cai G."/>
            <person name="Cakir C."/>
            <person name="Carrington J.C."/>
            <person name="Chawner M."/>
            <person name="Conti L."/>
            <person name="Costanzo S."/>
            <person name="Ewan R."/>
            <person name="Fahlgren N."/>
            <person name="Fischbach M.A."/>
            <person name="Fugelstad J."/>
            <person name="Gilroy E.M."/>
            <person name="Gnerre S."/>
            <person name="Green P.J."/>
            <person name="Grenville-Briggs L.J."/>
            <person name="Griffith J."/>
            <person name="Grunwald N.J."/>
            <person name="Horn K."/>
            <person name="Horner N.R."/>
            <person name="Hu C.H."/>
            <person name="Huitema E."/>
            <person name="Jeong D.H."/>
            <person name="Jones A.M."/>
            <person name="Jones J.D."/>
            <person name="Jones R.W."/>
            <person name="Karlsson E.K."/>
            <person name="Kunjeti S.G."/>
            <person name="Lamour K."/>
            <person name="Liu Z."/>
            <person name="Ma L."/>
            <person name="Maclean D."/>
            <person name="Chibucos M.C."/>
            <person name="McDonald H."/>
            <person name="McWalters J."/>
            <person name="Meijer H.J."/>
            <person name="Morgan W."/>
            <person name="Morris P.F."/>
            <person name="Munro C.A."/>
            <person name="O'Neill K."/>
            <person name="Ospina-Giraldo M."/>
            <person name="Pinzon A."/>
            <person name="Pritchard L."/>
            <person name="Ramsahoye B."/>
            <person name="Ren Q."/>
            <person name="Restrepo S."/>
            <person name="Roy S."/>
            <person name="Sadanandom A."/>
            <person name="Savidor A."/>
            <person name="Schornack S."/>
            <person name="Schwartz D.C."/>
            <person name="Schumann U.D."/>
            <person name="Schwessinger B."/>
            <person name="Seyer L."/>
            <person name="Sharpe T."/>
            <person name="Silvar C."/>
            <person name="Song J."/>
            <person name="Studholme D.J."/>
            <person name="Sykes S."/>
            <person name="Thines M."/>
            <person name="van de Vondervoort P.J."/>
            <person name="Phuntumart V."/>
            <person name="Wawra S."/>
            <person name="Weide R."/>
            <person name="Win J."/>
            <person name="Young C."/>
            <person name="Zhou S."/>
            <person name="Fry W."/>
            <person name="Meyers B.C."/>
            <person name="van West P."/>
            <person name="Ristaino J."/>
            <person name="Govers F."/>
            <person name="Birch P.R."/>
            <person name="Whisson S.C."/>
            <person name="Judelson H.S."/>
            <person name="Nusbaum C."/>
        </authorList>
    </citation>
    <scope>NUCLEOTIDE SEQUENCE [LARGE SCALE GENOMIC DNA]</scope>
    <source>
        <strain evidence="2">T30-4</strain>
    </source>
</reference>
<dbReference type="RefSeq" id="XP_002900717.1">
    <property type="nucleotide sequence ID" value="XM_002900671.1"/>
</dbReference>
<dbReference type="GeneID" id="9473095"/>
<name>D0NJ06_PHYIT</name>
<dbReference type="OrthoDB" id="10384205at2759"/>
<dbReference type="EMBL" id="DS028141">
    <property type="protein sequence ID" value="EEY59524.1"/>
    <property type="molecule type" value="Genomic_DNA"/>
</dbReference>